<gene>
    <name evidence="4" type="ORF">NQZ67_15290</name>
</gene>
<dbReference type="GO" id="GO:0004553">
    <property type="term" value="F:hydrolase activity, hydrolyzing O-glycosyl compounds"/>
    <property type="evidence" value="ECO:0007669"/>
    <property type="project" value="InterPro"/>
</dbReference>
<feature type="domain" description="Gfo/Idh/MocA-like oxidoreductase N-terminal" evidence="1">
    <location>
        <begin position="4"/>
        <end position="127"/>
    </location>
</feature>
<dbReference type="PANTHER" id="PTHR43249">
    <property type="entry name" value="UDP-N-ACETYL-2-AMINO-2-DEOXY-D-GLUCURONATE OXIDASE"/>
    <property type="match status" value="1"/>
</dbReference>
<comment type="caution">
    <text evidence="4">The sequence shown here is derived from an EMBL/GenBank/DDBJ whole genome shotgun (WGS) entry which is preliminary data.</text>
</comment>
<dbReference type="AlphaFoldDB" id="A0A9X2S9M6"/>
<dbReference type="InterPro" id="IPR000683">
    <property type="entry name" value="Gfo/Idh/MocA-like_OxRdtase_N"/>
</dbReference>
<feature type="domain" description="GFO/IDH/MocA-like oxidoreductase" evidence="3">
    <location>
        <begin position="137"/>
        <end position="257"/>
    </location>
</feature>
<dbReference type="RefSeq" id="WP_257447343.1">
    <property type="nucleotide sequence ID" value="NZ_JANIPJ010000010.1"/>
</dbReference>
<proteinExistence type="predicted"/>
<evidence type="ECO:0000313" key="4">
    <source>
        <dbReference type="EMBL" id="MCR2805250.1"/>
    </source>
</evidence>
<dbReference type="GO" id="GO:0016052">
    <property type="term" value="P:carbohydrate catabolic process"/>
    <property type="evidence" value="ECO:0007669"/>
    <property type="project" value="InterPro"/>
</dbReference>
<evidence type="ECO:0000259" key="1">
    <source>
        <dbReference type="Pfam" id="PF01408"/>
    </source>
</evidence>
<dbReference type="Pfam" id="PF01408">
    <property type="entry name" value="GFO_IDH_MocA"/>
    <property type="match status" value="1"/>
</dbReference>
<name>A0A9X2S9M6_9BACL</name>
<dbReference type="InterPro" id="IPR010502">
    <property type="entry name" value="Carb-bd_dom_fam9"/>
</dbReference>
<dbReference type="GO" id="GO:0000166">
    <property type="term" value="F:nucleotide binding"/>
    <property type="evidence" value="ECO:0007669"/>
    <property type="project" value="InterPro"/>
</dbReference>
<dbReference type="InterPro" id="IPR055170">
    <property type="entry name" value="GFO_IDH_MocA-like_dom"/>
</dbReference>
<dbReference type="GO" id="GO:0030246">
    <property type="term" value="F:carbohydrate binding"/>
    <property type="evidence" value="ECO:0007669"/>
    <property type="project" value="InterPro"/>
</dbReference>
<keyword evidence="5" id="KW-1185">Reference proteome</keyword>
<dbReference type="Gene3D" id="3.40.50.720">
    <property type="entry name" value="NAD(P)-binding Rossmann-like Domain"/>
    <property type="match status" value="1"/>
</dbReference>
<dbReference type="Gene3D" id="3.30.360.10">
    <property type="entry name" value="Dihydrodipicolinate Reductase, domain 2"/>
    <property type="match status" value="1"/>
</dbReference>
<dbReference type="PANTHER" id="PTHR43249:SF1">
    <property type="entry name" value="D-GLUCOSIDE 3-DEHYDROGENASE"/>
    <property type="match status" value="1"/>
</dbReference>
<dbReference type="SUPFAM" id="SSF51735">
    <property type="entry name" value="NAD(P)-binding Rossmann-fold domains"/>
    <property type="match status" value="1"/>
</dbReference>
<sequence length="552" mass="61008">MTYRIAIAGCGGIANQHLDAIKQINRTKGRAAAVAIADLNEERMRAASERYGSELRQYADYKRMIADVRPDIVIITLPHHLHMEAACFAAEAGCHILLEKPMALRAEECDRIIEGVRQSGVSLLVGHTQRYIAENLAAKRIIDEGSLGRLVMLHDVRHTDYYAEGRPEWFFRKALSGGGIAFNLGSHSVDKAIWLTGSAVSSVQAGMTCHGNRGDVEGSVMARLQLRGGVTATIVQSGYKGASANYTELLFTNGSLRLETGRALYRSDGGAYSLVETHAGSDPFVLQLDELIASIETGQPASCSMEDARHVVEVLEGMYRSHRSGREELVGEARSRHTETPAAVIPPARLSREGAWSDFSDGAQLAIGHYMWLPDWHGPKARIALSCTTDELQIQFRAYEPEPLVRFANLNDPVYKDSCVEWFLQPDPLQDARYLNFELNAAGTILVGLGTGRLDRVYLEADELPPLHIRAERQLQDPATGETYWSVRFRLPLSWLAGLFPGFQPGPGARMRGNFYKCGDETALPHFGSWSRVGADEPDFHRSQDFGWLILG</sequence>
<evidence type="ECO:0000259" key="3">
    <source>
        <dbReference type="Pfam" id="PF22725"/>
    </source>
</evidence>
<organism evidence="4 5">
    <name type="scientific">Paenibacillus soyae</name>
    <dbReference type="NCBI Taxonomy" id="2969249"/>
    <lineage>
        <taxon>Bacteria</taxon>
        <taxon>Bacillati</taxon>
        <taxon>Bacillota</taxon>
        <taxon>Bacilli</taxon>
        <taxon>Bacillales</taxon>
        <taxon>Paenibacillaceae</taxon>
        <taxon>Paenibacillus</taxon>
    </lineage>
</organism>
<evidence type="ECO:0000313" key="5">
    <source>
        <dbReference type="Proteomes" id="UP001141950"/>
    </source>
</evidence>
<dbReference type="Pfam" id="PF22725">
    <property type="entry name" value="GFO_IDH_MocA_C3"/>
    <property type="match status" value="1"/>
</dbReference>
<dbReference type="SUPFAM" id="SSF49344">
    <property type="entry name" value="CBD9-like"/>
    <property type="match status" value="1"/>
</dbReference>
<feature type="domain" description="Carbohydrate-binding" evidence="2">
    <location>
        <begin position="367"/>
        <end position="549"/>
    </location>
</feature>
<accession>A0A9X2S9M6</accession>
<dbReference type="InterPro" id="IPR052515">
    <property type="entry name" value="Gfo/Idh/MocA_Oxidoreductase"/>
</dbReference>
<dbReference type="Gene3D" id="2.60.40.1190">
    <property type="match status" value="1"/>
</dbReference>
<evidence type="ECO:0000259" key="2">
    <source>
        <dbReference type="Pfam" id="PF16011"/>
    </source>
</evidence>
<dbReference type="EMBL" id="JANIPJ010000010">
    <property type="protein sequence ID" value="MCR2805250.1"/>
    <property type="molecule type" value="Genomic_DNA"/>
</dbReference>
<dbReference type="InterPro" id="IPR036291">
    <property type="entry name" value="NAD(P)-bd_dom_sf"/>
</dbReference>
<dbReference type="CDD" id="cd09620">
    <property type="entry name" value="CBM9_like_3"/>
    <property type="match status" value="1"/>
</dbReference>
<reference evidence="4" key="1">
    <citation type="submission" date="2022-08" db="EMBL/GenBank/DDBJ databases">
        <title>The genomic sequence of strain Paenibacillus sp. SCIV0701.</title>
        <authorList>
            <person name="Zhao H."/>
        </authorList>
    </citation>
    <scope>NUCLEOTIDE SEQUENCE</scope>
    <source>
        <strain evidence="4">SCIV0701</strain>
    </source>
</reference>
<dbReference type="Pfam" id="PF16011">
    <property type="entry name" value="CBM9_2"/>
    <property type="match status" value="1"/>
</dbReference>
<dbReference type="SUPFAM" id="SSF55347">
    <property type="entry name" value="Glyceraldehyde-3-phosphate dehydrogenase-like, C-terminal domain"/>
    <property type="match status" value="1"/>
</dbReference>
<dbReference type="Proteomes" id="UP001141950">
    <property type="component" value="Unassembled WGS sequence"/>
</dbReference>
<protein>
    <submittedName>
        <fullName evidence="4">Carbohydrate-binding family 9-like protein</fullName>
    </submittedName>
</protein>